<accession>A0A2S9YN71</accession>
<dbReference type="Proteomes" id="UP000238823">
    <property type="component" value="Unassembled WGS sequence"/>
</dbReference>
<evidence type="ECO:0000259" key="3">
    <source>
        <dbReference type="Pfam" id="PF13472"/>
    </source>
</evidence>
<feature type="chain" id="PRO_5015542387" description="SGNH hydrolase-type esterase domain-containing protein" evidence="2">
    <location>
        <begin position="24"/>
        <end position="515"/>
    </location>
</feature>
<reference evidence="4 5" key="1">
    <citation type="submission" date="2018-03" db="EMBL/GenBank/DDBJ databases">
        <title>Draft Genome Sequences of the Obligatory Marine Myxobacteria Enhygromyxa salina SWB007.</title>
        <authorList>
            <person name="Poehlein A."/>
            <person name="Moghaddam J.A."/>
            <person name="Harms H."/>
            <person name="Alanjari M."/>
            <person name="Koenig G.M."/>
            <person name="Daniel R."/>
            <person name="Schaeberle T.F."/>
        </authorList>
    </citation>
    <scope>NUCLEOTIDE SEQUENCE [LARGE SCALE GENOMIC DNA]</scope>
    <source>
        <strain evidence="4 5">SWB007</strain>
    </source>
</reference>
<protein>
    <recommendedName>
        <fullName evidence="3">SGNH hydrolase-type esterase domain-containing protein</fullName>
    </recommendedName>
</protein>
<comment type="caution">
    <text evidence="4">The sequence shown here is derived from an EMBL/GenBank/DDBJ whole genome shotgun (WGS) entry which is preliminary data.</text>
</comment>
<dbReference type="Gene3D" id="3.40.50.1110">
    <property type="entry name" value="SGNH hydrolase"/>
    <property type="match status" value="1"/>
</dbReference>
<dbReference type="InterPro" id="IPR013830">
    <property type="entry name" value="SGNH_hydro"/>
</dbReference>
<sequence length="515" mass="55492">MGMSRCSGLVAGFAAVFALTASACGCRATENILEQANSPSEAPPSEPEEPIAAEPPAPALPPLPAHAVLDDQIRAARDLAQRRLLRAAEPLLPDLPPLPAGPLPGANQPHPPDGLPGFFVPLLEPQNADPLARFEAALAELDAGARAGPVRVAVYGASGVATDMWTGYLRAYLQIRFGDGGPGIVAAAPPNKWSRHQEIVFESSKHWTKQNSFRLGDRAPTDYFGLMGQAMSAESSRAWTQVQPAPGSPSATKLAFYELHYLEQPRGGSFTLLLDGKTLDDIHTAAPTVGVGHRRVELELGSAHTLRIQLHGDGKVRLLGVVAETETPGVVLDTLGVNGAKSEDQAKWDEPLWSSHLRERDPVLYVLAYGNNESVDVDVPIAQYEQHYRASLERFRRALPDAGCLMIGPGDYPHLVEGELRPRPRLGKIREVQQRLAPEYGCAFLDTLAVFGGKNSKLAWVAAGLGKNDYLHMTRLGYLRFGMAVGDALMQRHDWRALHAVRTTSSGSAPGRASD</sequence>
<evidence type="ECO:0000256" key="2">
    <source>
        <dbReference type="SAM" id="SignalP"/>
    </source>
</evidence>
<feature type="compositionally biased region" description="Pro residues" evidence="1">
    <location>
        <begin position="53"/>
        <end position="64"/>
    </location>
</feature>
<feature type="domain" description="SGNH hydrolase-type esterase" evidence="3">
    <location>
        <begin position="327"/>
        <end position="478"/>
    </location>
</feature>
<evidence type="ECO:0000313" key="5">
    <source>
        <dbReference type="Proteomes" id="UP000238823"/>
    </source>
</evidence>
<gene>
    <name evidence="4" type="ORF">ENSA7_38630</name>
</gene>
<keyword evidence="2" id="KW-0732">Signal</keyword>
<name>A0A2S9YN71_9BACT</name>
<feature type="region of interest" description="Disordered" evidence="1">
    <location>
        <begin position="95"/>
        <end position="116"/>
    </location>
</feature>
<dbReference type="GO" id="GO:0016788">
    <property type="term" value="F:hydrolase activity, acting on ester bonds"/>
    <property type="evidence" value="ECO:0007669"/>
    <property type="project" value="UniProtKB-ARBA"/>
</dbReference>
<evidence type="ECO:0000313" key="4">
    <source>
        <dbReference type="EMBL" id="PRQ06543.1"/>
    </source>
</evidence>
<evidence type="ECO:0000256" key="1">
    <source>
        <dbReference type="SAM" id="MobiDB-lite"/>
    </source>
</evidence>
<dbReference type="InterPro" id="IPR036514">
    <property type="entry name" value="SGNH_hydro_sf"/>
</dbReference>
<dbReference type="SUPFAM" id="SSF52266">
    <property type="entry name" value="SGNH hydrolase"/>
    <property type="match status" value="1"/>
</dbReference>
<feature type="region of interest" description="Disordered" evidence="1">
    <location>
        <begin position="35"/>
        <end position="64"/>
    </location>
</feature>
<proteinExistence type="predicted"/>
<dbReference type="Pfam" id="PF13472">
    <property type="entry name" value="Lipase_GDSL_2"/>
    <property type="match status" value="1"/>
</dbReference>
<dbReference type="Gene3D" id="2.60.120.1360">
    <property type="match status" value="1"/>
</dbReference>
<dbReference type="EMBL" id="PVNL01000074">
    <property type="protein sequence ID" value="PRQ06543.1"/>
    <property type="molecule type" value="Genomic_DNA"/>
</dbReference>
<feature type="signal peptide" evidence="2">
    <location>
        <begin position="1"/>
        <end position="23"/>
    </location>
</feature>
<dbReference type="AlphaFoldDB" id="A0A2S9YN71"/>
<organism evidence="4 5">
    <name type="scientific">Enhygromyxa salina</name>
    <dbReference type="NCBI Taxonomy" id="215803"/>
    <lineage>
        <taxon>Bacteria</taxon>
        <taxon>Pseudomonadati</taxon>
        <taxon>Myxococcota</taxon>
        <taxon>Polyangia</taxon>
        <taxon>Nannocystales</taxon>
        <taxon>Nannocystaceae</taxon>
        <taxon>Enhygromyxa</taxon>
    </lineage>
</organism>
<dbReference type="PROSITE" id="PS51257">
    <property type="entry name" value="PROKAR_LIPOPROTEIN"/>
    <property type="match status" value="1"/>
</dbReference>